<evidence type="ECO:0000313" key="1">
    <source>
        <dbReference type="EMBL" id="CAB4145905.1"/>
    </source>
</evidence>
<evidence type="ECO:0000313" key="2">
    <source>
        <dbReference type="EMBL" id="CAB4176812.1"/>
    </source>
</evidence>
<dbReference type="EMBL" id="LR796939">
    <property type="protein sequence ID" value="CAB4176812.1"/>
    <property type="molecule type" value="Genomic_DNA"/>
</dbReference>
<sequence>MDRRTIGKAIKEANRFLEIAAEVERQLKDREHFIVGTKNSGALRRASMDLTRALAEMRRP</sequence>
<accession>A0A6J5Q0A7</accession>
<protein>
    <submittedName>
        <fullName evidence="2">Uncharacterized protein</fullName>
    </submittedName>
</protein>
<reference evidence="2" key="1">
    <citation type="submission" date="2020-05" db="EMBL/GenBank/DDBJ databases">
        <authorList>
            <person name="Chiriac C."/>
            <person name="Salcher M."/>
            <person name="Ghai R."/>
            <person name="Kavagutti S V."/>
        </authorList>
    </citation>
    <scope>NUCLEOTIDE SEQUENCE</scope>
</reference>
<dbReference type="EMBL" id="LR796459">
    <property type="protein sequence ID" value="CAB4145905.1"/>
    <property type="molecule type" value="Genomic_DNA"/>
</dbReference>
<gene>
    <name evidence="3" type="ORF">UFOVP1204_44</name>
    <name evidence="1" type="ORF">UFOVP473_57</name>
    <name evidence="2" type="ORF">UFOVP983_57</name>
</gene>
<dbReference type="EMBL" id="LR797150">
    <property type="protein sequence ID" value="CAB4190102.1"/>
    <property type="molecule type" value="Genomic_DNA"/>
</dbReference>
<proteinExistence type="predicted"/>
<evidence type="ECO:0000313" key="3">
    <source>
        <dbReference type="EMBL" id="CAB4190102.1"/>
    </source>
</evidence>
<organism evidence="2">
    <name type="scientific">uncultured Caudovirales phage</name>
    <dbReference type="NCBI Taxonomy" id="2100421"/>
    <lineage>
        <taxon>Viruses</taxon>
        <taxon>Duplodnaviria</taxon>
        <taxon>Heunggongvirae</taxon>
        <taxon>Uroviricota</taxon>
        <taxon>Caudoviricetes</taxon>
        <taxon>Peduoviridae</taxon>
        <taxon>Maltschvirus</taxon>
        <taxon>Maltschvirus maltsch</taxon>
    </lineage>
</organism>
<name>A0A6J5Q0A7_9CAUD</name>